<keyword evidence="6" id="KW-0326">Glycosidase</keyword>
<dbReference type="InterPro" id="IPR051795">
    <property type="entry name" value="Glycosyl_Hydrlase_43"/>
</dbReference>
<evidence type="ECO:0000256" key="6">
    <source>
        <dbReference type="ARBA" id="ARBA00023295"/>
    </source>
</evidence>
<evidence type="ECO:0000313" key="12">
    <source>
        <dbReference type="Proteomes" id="UP001371224"/>
    </source>
</evidence>
<dbReference type="InterPro" id="IPR006311">
    <property type="entry name" value="TAT_signal"/>
</dbReference>
<protein>
    <submittedName>
        <fullName evidence="11">DUF1349 domain-containing protein</fullName>
    </submittedName>
</protein>
<evidence type="ECO:0000313" key="11">
    <source>
        <dbReference type="EMBL" id="MEJ1089086.1"/>
    </source>
</evidence>
<proteinExistence type="predicted"/>
<evidence type="ECO:0000256" key="2">
    <source>
        <dbReference type="ARBA" id="ARBA00022525"/>
    </source>
</evidence>
<evidence type="ECO:0000256" key="3">
    <source>
        <dbReference type="ARBA" id="ARBA00022729"/>
    </source>
</evidence>
<dbReference type="InterPro" id="IPR013320">
    <property type="entry name" value="ConA-like_dom_sf"/>
</dbReference>
<name>A0ABU8LDN7_9MICO</name>
<feature type="region of interest" description="Disordered" evidence="7">
    <location>
        <begin position="683"/>
        <end position="738"/>
    </location>
</feature>
<accession>A0ABU8LDN7</accession>
<feature type="signal peptide" evidence="9">
    <location>
        <begin position="1"/>
        <end position="34"/>
    </location>
</feature>
<keyword evidence="8" id="KW-1133">Transmembrane helix</keyword>
<keyword evidence="2" id="KW-0964">Secreted</keyword>
<evidence type="ECO:0000256" key="4">
    <source>
        <dbReference type="ARBA" id="ARBA00022801"/>
    </source>
</evidence>
<dbReference type="InterPro" id="IPR019931">
    <property type="entry name" value="LPXTG_anchor"/>
</dbReference>
<organism evidence="11 12">
    <name type="scientific">Microbacterium bandirmense</name>
    <dbReference type="NCBI Taxonomy" id="3122050"/>
    <lineage>
        <taxon>Bacteria</taxon>
        <taxon>Bacillati</taxon>
        <taxon>Actinomycetota</taxon>
        <taxon>Actinomycetes</taxon>
        <taxon>Micrococcales</taxon>
        <taxon>Microbacteriaceae</taxon>
        <taxon>Microbacterium</taxon>
    </lineage>
</organism>
<evidence type="ECO:0000256" key="8">
    <source>
        <dbReference type="SAM" id="Phobius"/>
    </source>
</evidence>
<dbReference type="InterPro" id="IPR041542">
    <property type="entry name" value="GH43_C2"/>
</dbReference>
<dbReference type="SUPFAM" id="SSF75005">
    <property type="entry name" value="Arabinanase/levansucrase/invertase"/>
    <property type="match status" value="1"/>
</dbReference>
<feature type="compositionally biased region" description="Acidic residues" evidence="7">
    <location>
        <begin position="695"/>
        <end position="709"/>
    </location>
</feature>
<dbReference type="PANTHER" id="PTHR42812:SF12">
    <property type="entry name" value="BETA-XYLOSIDASE-RELATED"/>
    <property type="match status" value="1"/>
</dbReference>
<keyword evidence="4" id="KW-0378">Hydrolase</keyword>
<dbReference type="RefSeq" id="WP_337332746.1">
    <property type="nucleotide sequence ID" value="NZ_JBBDGM010000010.1"/>
</dbReference>
<keyword evidence="12" id="KW-1185">Reference proteome</keyword>
<evidence type="ECO:0000256" key="1">
    <source>
        <dbReference type="ARBA" id="ARBA00022512"/>
    </source>
</evidence>
<dbReference type="SUPFAM" id="SSF49899">
    <property type="entry name" value="Concanavalin A-like lectins/glucanases"/>
    <property type="match status" value="1"/>
</dbReference>
<dbReference type="InterPro" id="IPR023296">
    <property type="entry name" value="Glyco_hydro_beta-prop_sf"/>
</dbReference>
<dbReference type="Proteomes" id="UP001371224">
    <property type="component" value="Unassembled WGS sequence"/>
</dbReference>
<dbReference type="PANTHER" id="PTHR42812">
    <property type="entry name" value="BETA-XYLOSIDASE"/>
    <property type="match status" value="1"/>
</dbReference>
<feature type="chain" id="PRO_5045295909" evidence="9">
    <location>
        <begin position="35"/>
        <end position="774"/>
    </location>
</feature>
<sequence>MKITLRRSRRAAQAVVAVGVAAVMAAAGTLPASAVPPGAGGMVTTEVAPPPADWPVFGYQGIITNKSEMTYNPTNEFIFPSVFHAGEHFANPLGEWYLYTAPHDDPGGIVLMYADSLEGPWTEHTGNPVISRVWEPHYNLEGGRSGDSHVSTPDTFWNAEEGKMFLYFHGTNSTTRYATSDDGITFEYGGVAVNNAMSDVEGGPKTVQSAYARVFEHPDPDSPYNYAMLYMTNDNTPVAGGLPGVRRIRLAESVDARDWVVDPQVILSPGEEEGANVSSPNLWEHDGQLYLLYHASSGNSYARTIDKTLRVVGDTPILLHSASGLGTDTGRVAAPEVVSDGDDTYLFYEAGDRLGGTIAWAKDGAETVIEPTFGGFPTDEANPVFETCAAPGSDEFDEGLDDVWGRTVREDLARHAVSDGTLTIPTYSGGVAAAPLLQQELPDGAWQVTTKITIDPGQTYQQAGLLLYASDTDYLKLDMGQAKPGRVVELVSAGTPSFTTQQRYHDSQIWLRLTSDGSQIEGSVSSDGVNFDRIGSMLSAESAAGVPRFTHVGPFAFRGGAATPEIEATFDWFRFSPSAQQYEECMGVPGEPGEPAELVVTFAHSELAPGDDQIVTGTGFAAGERVVGVMNSDPLDLGVQTAGSDGVVVFSWTIPQDIDDGIHTVTLTGDESGEASAQFRVASDADGEVPGGDGSDGDGSDGDGSDGDGSDGAGGDPDRPGDQTGPVEAADTADGETDLAVTGADTSTAWAAGLLLLLAGAAAVAIGRRRRRTA</sequence>
<reference evidence="11 12" key="1">
    <citation type="submission" date="2024-02" db="EMBL/GenBank/DDBJ databases">
        <authorList>
            <person name="Saticioglu I.B."/>
        </authorList>
    </citation>
    <scope>NUCLEOTIDE SEQUENCE [LARGE SCALE GENOMIC DNA]</scope>
    <source>
        <strain evidence="11 12">Mu-80</strain>
    </source>
</reference>
<evidence type="ECO:0000256" key="9">
    <source>
        <dbReference type="SAM" id="SignalP"/>
    </source>
</evidence>
<dbReference type="Gene3D" id="2.115.10.20">
    <property type="entry name" value="Glycosyl hydrolase domain, family 43"/>
    <property type="match status" value="2"/>
</dbReference>
<comment type="caution">
    <text evidence="11">The sequence shown here is derived from an EMBL/GenBank/DDBJ whole genome shotgun (WGS) entry which is preliminary data.</text>
</comment>
<dbReference type="Pfam" id="PF17851">
    <property type="entry name" value="GH43_C2"/>
    <property type="match status" value="1"/>
</dbReference>
<dbReference type="EMBL" id="JBBDGM010000010">
    <property type="protein sequence ID" value="MEJ1089086.1"/>
    <property type="molecule type" value="Genomic_DNA"/>
</dbReference>
<dbReference type="PROSITE" id="PS50847">
    <property type="entry name" value="GRAM_POS_ANCHORING"/>
    <property type="match status" value="1"/>
</dbReference>
<evidence type="ECO:0000259" key="10">
    <source>
        <dbReference type="PROSITE" id="PS50847"/>
    </source>
</evidence>
<evidence type="ECO:0000256" key="7">
    <source>
        <dbReference type="SAM" id="MobiDB-lite"/>
    </source>
</evidence>
<keyword evidence="5" id="KW-0572">Peptidoglycan-anchor</keyword>
<feature type="domain" description="Gram-positive cocci surface proteins LPxTG" evidence="10">
    <location>
        <begin position="739"/>
        <end position="774"/>
    </location>
</feature>
<gene>
    <name evidence="11" type="ORF">WDU99_12255</name>
</gene>
<evidence type="ECO:0000256" key="5">
    <source>
        <dbReference type="ARBA" id="ARBA00023088"/>
    </source>
</evidence>
<keyword evidence="1" id="KW-0134">Cell wall</keyword>
<keyword evidence="3 9" id="KW-0732">Signal</keyword>
<dbReference type="PROSITE" id="PS51318">
    <property type="entry name" value="TAT"/>
    <property type="match status" value="1"/>
</dbReference>
<dbReference type="Gene3D" id="2.60.120.200">
    <property type="match status" value="1"/>
</dbReference>
<keyword evidence="8" id="KW-0472">Membrane</keyword>
<feature type="transmembrane region" description="Helical" evidence="8">
    <location>
        <begin position="749"/>
        <end position="767"/>
    </location>
</feature>
<keyword evidence="8" id="KW-0812">Transmembrane</keyword>